<dbReference type="Proteomes" id="UP000887572">
    <property type="component" value="Unplaced"/>
</dbReference>
<dbReference type="AlphaFoldDB" id="A0A914HRN2"/>
<keyword evidence="1" id="KW-0539">Nucleus</keyword>
<dbReference type="Gene3D" id="3.40.50.1010">
    <property type="entry name" value="5'-nuclease"/>
    <property type="match status" value="1"/>
</dbReference>
<accession>A0A914HRN2</accession>
<organism evidence="3 4">
    <name type="scientific">Globodera rostochiensis</name>
    <name type="common">Golden nematode worm</name>
    <name type="synonym">Heterodera rostochiensis</name>
    <dbReference type="NCBI Taxonomy" id="31243"/>
    <lineage>
        <taxon>Eukaryota</taxon>
        <taxon>Metazoa</taxon>
        <taxon>Ecdysozoa</taxon>
        <taxon>Nematoda</taxon>
        <taxon>Chromadorea</taxon>
        <taxon>Rhabditida</taxon>
        <taxon>Tylenchina</taxon>
        <taxon>Tylenchomorpha</taxon>
        <taxon>Tylenchoidea</taxon>
        <taxon>Heteroderidae</taxon>
        <taxon>Heteroderinae</taxon>
        <taxon>Globodera</taxon>
    </lineage>
</organism>
<keyword evidence="3" id="KW-1185">Reference proteome</keyword>
<protein>
    <submittedName>
        <fullName evidence="4">Uncharacterized protein</fullName>
    </submittedName>
</protein>
<feature type="compositionally biased region" description="Basic and acidic residues" evidence="2">
    <location>
        <begin position="378"/>
        <end position="394"/>
    </location>
</feature>
<evidence type="ECO:0000313" key="3">
    <source>
        <dbReference type="Proteomes" id="UP000887572"/>
    </source>
</evidence>
<dbReference type="GO" id="GO:0032040">
    <property type="term" value="C:small-subunit processome"/>
    <property type="evidence" value="ECO:0007669"/>
    <property type="project" value="InterPro"/>
</dbReference>
<sequence>MYATWNFLKRHRGKIAAGLTVVGTFVKKSIVASEEAADGEVEECLVEARRHFLFDVHQQSCDKFSTEELLDELRSSAELTTQRKIEIWEQLKVRSVSRLVSLSIVCQQLCHSAHNKAPRNEGSSIFSHGVAFVNSFLCSDQNSGRIQQTDELTGDLTELFNNAIAYFQEDGVALLMGIIERIVCQIFDKVSLGEQLNAKDFLFLIERVRAKVEEICGENYVDFVVPSSEVNLANFGAVENAHLRILLQHLTDVVKSRDARRLTKQFGGQYLEEAMKFLDEAPLLAVSLPMAKIVPILCDAFDQIGATDYGSTFHTILSSTELHRFTLFVSDCSKRGDFIWGIVLEKQLITESVWHRTRKEFERTIVLLNLRNSSPASKSDRDVNNLRSDESQTAEARRSHTYLLPLQFPLLPAIFRPSRRDFLPSGSPIQNKLKRANAQLEQLGKPLHGALVICQQFRVAFCPHKPMRTASKCIAHLARRSRDEGNPKYIVGTQDDELMGELRSFGGIPILSIRFNTILLEQPSEESKIIAENKPSEELERANGETVFFPTDRTECVSKFENEEKVPISAIASGDLRNLSKPELVTITTSGTLTSLSFPCGAANGPVCLDGLVELVVVMTDRVVRSYRYVEELARMIPLNKWEMPTHISGWAIGLDRSNFALLSQLEEHNYVRLEFGPTKEVYVLKISDGHHQQQTTIIDPSAADRPFVPPPRTQLVVPKRPFAVHLLHSMAQRIALVDEGSKPSIEVELHNPDGADIACACATTLSSQLRIVVTVDSWGQLSIYAWRDGDQQQQQQKSCEPVVSCRVMRDADHVCCCGGPRTYDERLFVGVVNVFNRVAILSVDLGHISNEN</sequence>
<name>A0A914HRN2_GLORO</name>
<dbReference type="WBParaSite" id="Gr19_v10_g4027.t1">
    <property type="protein sequence ID" value="Gr19_v10_g4027.t1"/>
    <property type="gene ID" value="Gr19_v10_g4027"/>
</dbReference>
<evidence type="ECO:0000256" key="2">
    <source>
        <dbReference type="SAM" id="MobiDB-lite"/>
    </source>
</evidence>
<reference evidence="4" key="1">
    <citation type="submission" date="2022-11" db="UniProtKB">
        <authorList>
            <consortium name="WormBaseParasite"/>
        </authorList>
    </citation>
    <scope>IDENTIFICATION</scope>
</reference>
<proteinExistence type="predicted"/>
<feature type="region of interest" description="Disordered" evidence="2">
    <location>
        <begin position="375"/>
        <end position="394"/>
    </location>
</feature>
<evidence type="ECO:0000256" key="1">
    <source>
        <dbReference type="ARBA" id="ARBA00023242"/>
    </source>
</evidence>
<dbReference type="Pfam" id="PF04900">
    <property type="entry name" value="Fcf1"/>
    <property type="match status" value="1"/>
</dbReference>
<dbReference type="InterPro" id="IPR006984">
    <property type="entry name" value="Fcf1/UTP23"/>
</dbReference>
<dbReference type="PANTHER" id="PTHR12416">
    <property type="entry name" value="RRNA-PROCESSING PROTEIN UTP23 HOMOLOG"/>
    <property type="match status" value="1"/>
</dbReference>
<evidence type="ECO:0000313" key="4">
    <source>
        <dbReference type="WBParaSite" id="Gr19_v10_g4027.t1"/>
    </source>
</evidence>